<accession>U9ST67</accession>
<evidence type="ECO:0000313" key="1">
    <source>
        <dbReference type="EMBL" id="ERZ99089.1"/>
    </source>
</evidence>
<organism evidence="1">
    <name type="scientific">Rhizophagus irregularis (strain DAOM 181602 / DAOM 197198 / MUCL 43194)</name>
    <name type="common">Arbuscular mycorrhizal fungus</name>
    <name type="synonym">Glomus intraradices</name>
    <dbReference type="NCBI Taxonomy" id="747089"/>
    <lineage>
        <taxon>Eukaryota</taxon>
        <taxon>Fungi</taxon>
        <taxon>Fungi incertae sedis</taxon>
        <taxon>Mucoromycota</taxon>
        <taxon>Glomeromycotina</taxon>
        <taxon>Glomeromycetes</taxon>
        <taxon>Glomerales</taxon>
        <taxon>Glomeraceae</taxon>
        <taxon>Rhizophagus</taxon>
    </lineage>
</organism>
<protein>
    <submittedName>
        <fullName evidence="1">Uncharacterized protein</fullName>
    </submittedName>
</protein>
<dbReference type="VEuPathDB" id="FungiDB:RhiirFUN_002465"/>
<name>U9ST67_RHIID</name>
<proteinExistence type="predicted"/>
<dbReference type="HOGENOM" id="CLU_1468963_0_0_1"/>
<reference evidence="1" key="1">
    <citation type="submission" date="2013-07" db="EMBL/GenBank/DDBJ databases">
        <title>The genome of an arbuscular mycorrhizal fungus provides insights into the evolution of the oldest plant symbiosis.</title>
        <authorList>
            <consortium name="DOE Joint Genome Institute"/>
            <person name="Tisserant E."/>
            <person name="Malbreil M."/>
            <person name="Kuo A."/>
            <person name="Kohler A."/>
            <person name="Symeonidi A."/>
            <person name="Balestrini R."/>
            <person name="Charron P."/>
            <person name="Duensing N."/>
            <person name="Frei-dit-Frey N."/>
            <person name="Gianinazzi-Pearson V."/>
            <person name="Gilbert B."/>
            <person name="Handa Y."/>
            <person name="Hijri M."/>
            <person name="Kaul R."/>
            <person name="Kawaguchi M."/>
            <person name="Krajinski F."/>
            <person name="Lammers P."/>
            <person name="Lapierre D."/>
            <person name="Masclaux F.G."/>
            <person name="Murat C."/>
            <person name="Morin E."/>
            <person name="Ndikumana S."/>
            <person name="Pagni M."/>
            <person name="Petitpierre D."/>
            <person name="Requena N."/>
            <person name="Rosikiewicz P."/>
            <person name="Riley R."/>
            <person name="Saito K."/>
            <person name="San Clemente H."/>
            <person name="Shapiro H."/>
            <person name="van Tuinen D."/>
            <person name="Becard G."/>
            <person name="Bonfante P."/>
            <person name="Paszkowski U."/>
            <person name="Shachar-Hill Y."/>
            <person name="Young J.P."/>
            <person name="Sanders I.R."/>
            <person name="Henrissat B."/>
            <person name="Rensing S.A."/>
            <person name="Grigoriev I.V."/>
            <person name="Corradi N."/>
            <person name="Roux C."/>
            <person name="Martin F."/>
        </authorList>
    </citation>
    <scope>NUCLEOTIDE SEQUENCE</scope>
    <source>
        <strain evidence="1">DAOM 197198</strain>
    </source>
</reference>
<dbReference type="EMBL" id="KI298261">
    <property type="protein sequence ID" value="ERZ99089.1"/>
    <property type="molecule type" value="Genomic_DNA"/>
</dbReference>
<gene>
    <name evidence="1" type="ORF">GLOINDRAFT_9886</name>
</gene>
<dbReference type="AlphaFoldDB" id="U9ST67"/>
<sequence>MTFSNNELYYDSNPSELETSTATTLINLSYEATKESIHYLVSATFPFKNQIKIPEKLIEGENGAFCTSHHTDGTSLSRKRKANEIDDECECDIGIVAEKWYFMEWTLDSEGKPSFKLSKILSVRCGYEERHDGKNPWSYYLEAHKPLEASQSREQSREITRIRSLSNRAKNSNFMYHAFFCIYF</sequence>